<protein>
    <submittedName>
        <fullName evidence="1">Uncharacterized protein</fullName>
    </submittedName>
</protein>
<dbReference type="AlphaFoldDB" id="A0A5B0KKW9"/>
<sequence>MSYKGAVWLIEEADQFGVQCGTLYRQARACRLRHGKEAEWGEGNDT</sequence>
<evidence type="ECO:0000313" key="2">
    <source>
        <dbReference type="Proteomes" id="UP000325333"/>
    </source>
</evidence>
<organism evidence="1 2">
    <name type="scientific">Azospirillum argentinense</name>
    <dbReference type="NCBI Taxonomy" id="2970906"/>
    <lineage>
        <taxon>Bacteria</taxon>
        <taxon>Pseudomonadati</taxon>
        <taxon>Pseudomonadota</taxon>
        <taxon>Alphaproteobacteria</taxon>
        <taxon>Rhodospirillales</taxon>
        <taxon>Azospirillaceae</taxon>
        <taxon>Azospirillum</taxon>
    </lineage>
</organism>
<evidence type="ECO:0000313" key="1">
    <source>
        <dbReference type="EMBL" id="KAA1052546.1"/>
    </source>
</evidence>
<accession>A0A5B0KKW9</accession>
<reference evidence="1 2" key="1">
    <citation type="submission" date="2019-07" db="EMBL/GenBank/DDBJ databases">
        <title>Genome sequencing of the stress-tolerant strain Azospirillum brasilense Az19.</title>
        <authorList>
            <person name="Maroniche G.A."/>
            <person name="Garcia J.E."/>
            <person name="Pagnussat L."/>
            <person name="Amenta M."/>
            <person name="Creus C.M."/>
        </authorList>
    </citation>
    <scope>NUCLEOTIDE SEQUENCE [LARGE SCALE GENOMIC DNA]</scope>
    <source>
        <strain evidence="1 2">Az19</strain>
    </source>
</reference>
<gene>
    <name evidence="1" type="ORF">FH063_004223</name>
</gene>
<comment type="caution">
    <text evidence="1">The sequence shown here is derived from an EMBL/GenBank/DDBJ whole genome shotgun (WGS) entry which is preliminary data.</text>
</comment>
<name>A0A5B0KKW9_9PROT</name>
<dbReference type="Proteomes" id="UP000325333">
    <property type="component" value="Unassembled WGS sequence"/>
</dbReference>
<dbReference type="EMBL" id="VEWN01000025">
    <property type="protein sequence ID" value="KAA1052546.1"/>
    <property type="molecule type" value="Genomic_DNA"/>
</dbReference>
<proteinExistence type="predicted"/>